<feature type="transmembrane region" description="Helical" evidence="2">
    <location>
        <begin position="199"/>
        <end position="220"/>
    </location>
</feature>
<evidence type="ECO:0000256" key="1">
    <source>
        <dbReference type="SAM" id="MobiDB-lite"/>
    </source>
</evidence>
<evidence type="ECO:0000313" key="5">
    <source>
        <dbReference type="Proteomes" id="UP001175227"/>
    </source>
</evidence>
<evidence type="ECO:0000259" key="3">
    <source>
        <dbReference type="Pfam" id="PF20152"/>
    </source>
</evidence>
<feature type="transmembrane region" description="Helical" evidence="2">
    <location>
        <begin position="12"/>
        <end position="35"/>
    </location>
</feature>
<keyword evidence="2" id="KW-1133">Transmembrane helix</keyword>
<dbReference type="InterPro" id="IPR045339">
    <property type="entry name" value="DUF6534"/>
</dbReference>
<feature type="transmembrane region" description="Helical" evidence="2">
    <location>
        <begin position="117"/>
        <end position="137"/>
    </location>
</feature>
<sequence>MANAAAVAHGPMLIGLMFNLLLLGVIVTQVYIYLTTYQKRDKLWMKALVLFLFVANIANSVFLMADTYIALIKHFDDVLYLSDATWLFATDPALTGIISATVLLFFAWRVKVLTSNWYLAALVAALALAGAGGAIATTAKIRVIPAFANFQEFQSVVIIWLVASCVADISITAILVSYLRRHKTGFHGSDELVDRIIRATVQTGLITSVVAIVDLILFLVNSSGLHLIFNFILAKLYTNTLMSSLNSRAGWAYSNSSPGSHSQSGLVSTSGVNSSSRKKGTGTTTRPEVFVHVEQHELGDPRPRNGLGGGNGPPRFVIDPMSTDEDLSKRREDEEDVWETTKTADRIV</sequence>
<evidence type="ECO:0000256" key="2">
    <source>
        <dbReference type="SAM" id="Phobius"/>
    </source>
</evidence>
<dbReference type="PANTHER" id="PTHR40465">
    <property type="entry name" value="CHROMOSOME 1, WHOLE GENOME SHOTGUN SEQUENCE"/>
    <property type="match status" value="1"/>
</dbReference>
<keyword evidence="2" id="KW-0472">Membrane</keyword>
<dbReference type="Pfam" id="PF20152">
    <property type="entry name" value="DUF6534"/>
    <property type="match status" value="1"/>
</dbReference>
<feature type="compositionally biased region" description="Basic and acidic residues" evidence="1">
    <location>
        <begin position="289"/>
        <end position="303"/>
    </location>
</feature>
<feature type="domain" description="DUF6534" evidence="3">
    <location>
        <begin position="164"/>
        <end position="249"/>
    </location>
</feature>
<keyword evidence="2" id="KW-0812">Transmembrane</keyword>
<organism evidence="4 5">
    <name type="scientific">Armillaria novae-zelandiae</name>
    <dbReference type="NCBI Taxonomy" id="153914"/>
    <lineage>
        <taxon>Eukaryota</taxon>
        <taxon>Fungi</taxon>
        <taxon>Dikarya</taxon>
        <taxon>Basidiomycota</taxon>
        <taxon>Agaricomycotina</taxon>
        <taxon>Agaricomycetes</taxon>
        <taxon>Agaricomycetidae</taxon>
        <taxon>Agaricales</taxon>
        <taxon>Marasmiineae</taxon>
        <taxon>Physalacriaceae</taxon>
        <taxon>Armillaria</taxon>
    </lineage>
</organism>
<dbReference type="EMBL" id="JAUEPR010000004">
    <property type="protein sequence ID" value="KAK0485969.1"/>
    <property type="molecule type" value="Genomic_DNA"/>
</dbReference>
<feature type="transmembrane region" description="Helical" evidence="2">
    <location>
        <begin position="92"/>
        <end position="110"/>
    </location>
</feature>
<reference evidence="4" key="1">
    <citation type="submission" date="2023-06" db="EMBL/GenBank/DDBJ databases">
        <authorList>
            <consortium name="Lawrence Berkeley National Laboratory"/>
            <person name="Ahrendt S."/>
            <person name="Sahu N."/>
            <person name="Indic B."/>
            <person name="Wong-Bajracharya J."/>
            <person name="Merenyi Z."/>
            <person name="Ke H.-M."/>
            <person name="Monk M."/>
            <person name="Kocsube S."/>
            <person name="Drula E."/>
            <person name="Lipzen A."/>
            <person name="Balint B."/>
            <person name="Henrissat B."/>
            <person name="Andreopoulos B."/>
            <person name="Martin F.M."/>
            <person name="Harder C.B."/>
            <person name="Rigling D."/>
            <person name="Ford K.L."/>
            <person name="Foster G.D."/>
            <person name="Pangilinan J."/>
            <person name="Papanicolaou A."/>
            <person name="Barry K."/>
            <person name="LaButti K."/>
            <person name="Viragh M."/>
            <person name="Koriabine M."/>
            <person name="Yan M."/>
            <person name="Riley R."/>
            <person name="Champramary S."/>
            <person name="Plett K.L."/>
            <person name="Tsai I.J."/>
            <person name="Slot J."/>
            <person name="Sipos G."/>
            <person name="Plett J."/>
            <person name="Nagy L.G."/>
            <person name="Grigoriev I.V."/>
        </authorList>
    </citation>
    <scope>NUCLEOTIDE SEQUENCE</scope>
    <source>
        <strain evidence="4">ICMP 16352</strain>
    </source>
</reference>
<feature type="compositionally biased region" description="Low complexity" evidence="1">
    <location>
        <begin position="257"/>
        <end position="268"/>
    </location>
</feature>
<name>A0AA39UJZ3_9AGAR</name>
<protein>
    <recommendedName>
        <fullName evidence="3">DUF6534 domain-containing protein</fullName>
    </recommendedName>
</protein>
<accession>A0AA39UJZ3</accession>
<proteinExistence type="predicted"/>
<dbReference type="AlphaFoldDB" id="A0AA39UJZ3"/>
<gene>
    <name evidence="4" type="ORF">IW261DRAFT_1559408</name>
</gene>
<evidence type="ECO:0000313" key="4">
    <source>
        <dbReference type="EMBL" id="KAK0485969.1"/>
    </source>
</evidence>
<dbReference type="PANTHER" id="PTHR40465:SF1">
    <property type="entry name" value="DUF6534 DOMAIN-CONTAINING PROTEIN"/>
    <property type="match status" value="1"/>
</dbReference>
<comment type="caution">
    <text evidence="4">The sequence shown here is derived from an EMBL/GenBank/DDBJ whole genome shotgun (WGS) entry which is preliminary data.</text>
</comment>
<feature type="region of interest" description="Disordered" evidence="1">
    <location>
        <begin position="257"/>
        <end position="348"/>
    </location>
</feature>
<feature type="transmembrane region" description="Helical" evidence="2">
    <location>
        <begin position="157"/>
        <end position="179"/>
    </location>
</feature>
<keyword evidence="5" id="KW-1185">Reference proteome</keyword>
<dbReference type="Proteomes" id="UP001175227">
    <property type="component" value="Unassembled WGS sequence"/>
</dbReference>
<feature type="transmembrane region" description="Helical" evidence="2">
    <location>
        <begin position="47"/>
        <end position="72"/>
    </location>
</feature>